<keyword evidence="4" id="KW-0106">Calcium</keyword>
<organism evidence="7 8">
    <name type="scientific">Phocaeicola plebeius CAG:211</name>
    <dbReference type="NCBI Taxonomy" id="1263052"/>
    <lineage>
        <taxon>Bacteria</taxon>
        <taxon>Pseudomonadati</taxon>
        <taxon>Bacteroidota</taxon>
        <taxon>Bacteroidia</taxon>
        <taxon>Bacteroidales</taxon>
        <taxon>Bacteroidaceae</taxon>
        <taxon>Phocaeicola</taxon>
    </lineage>
</organism>
<dbReference type="RefSeq" id="WP_022054361.1">
    <property type="nucleotide sequence ID" value="NZ_HF998182.1"/>
</dbReference>
<dbReference type="PROSITE" id="PS00149">
    <property type="entry name" value="SULFATASE_2"/>
    <property type="match status" value="1"/>
</dbReference>
<dbReference type="Gene3D" id="3.30.1120.10">
    <property type="match status" value="1"/>
</dbReference>
<evidence type="ECO:0000256" key="3">
    <source>
        <dbReference type="ARBA" id="ARBA00022801"/>
    </source>
</evidence>
<feature type="modified residue" description="3-oxoalanine (Ser)" evidence="5">
    <location>
        <position position="79"/>
    </location>
</feature>
<dbReference type="EMBL" id="CBAT010000142">
    <property type="protein sequence ID" value="CCZ87396.1"/>
    <property type="molecule type" value="Genomic_DNA"/>
</dbReference>
<dbReference type="Gene3D" id="3.40.720.10">
    <property type="entry name" value="Alkaline Phosphatase, subunit A"/>
    <property type="match status" value="1"/>
</dbReference>
<dbReference type="InterPro" id="IPR024607">
    <property type="entry name" value="Sulfatase_CS"/>
</dbReference>
<protein>
    <recommendedName>
        <fullName evidence="6">Sulfatase N-terminal domain-containing protein</fullName>
    </recommendedName>
</protein>
<dbReference type="InterPro" id="IPR050738">
    <property type="entry name" value="Sulfatase"/>
</dbReference>
<dbReference type="GO" id="GO:0004065">
    <property type="term" value="F:arylsulfatase activity"/>
    <property type="evidence" value="ECO:0007669"/>
    <property type="project" value="TreeGrafter"/>
</dbReference>
<dbReference type="InterPro" id="IPR000917">
    <property type="entry name" value="Sulfatase_N"/>
</dbReference>
<dbReference type="GO" id="GO:0046872">
    <property type="term" value="F:metal ion binding"/>
    <property type="evidence" value="ECO:0007669"/>
    <property type="project" value="UniProtKB-KW"/>
</dbReference>
<dbReference type="CDD" id="cd16034">
    <property type="entry name" value="sulfatase_like"/>
    <property type="match status" value="1"/>
</dbReference>
<comment type="similarity">
    <text evidence="1">Belongs to the sulfatase family.</text>
</comment>
<keyword evidence="3" id="KW-0378">Hydrolase</keyword>
<proteinExistence type="inferred from homology"/>
<evidence type="ECO:0000259" key="6">
    <source>
        <dbReference type="Pfam" id="PF00884"/>
    </source>
</evidence>
<evidence type="ECO:0000256" key="4">
    <source>
        <dbReference type="ARBA" id="ARBA00022837"/>
    </source>
</evidence>
<evidence type="ECO:0000313" key="7">
    <source>
        <dbReference type="EMBL" id="CCZ87396.1"/>
    </source>
</evidence>
<gene>
    <name evidence="7" type="ORF">BN536_02173</name>
</gene>
<feature type="domain" description="Sulfatase N-terminal" evidence="6">
    <location>
        <begin position="31"/>
        <end position="374"/>
    </location>
</feature>
<accession>R5VV40</accession>
<evidence type="ECO:0000256" key="5">
    <source>
        <dbReference type="PIRSR" id="PIRSR600917-52"/>
    </source>
</evidence>
<dbReference type="AlphaFoldDB" id="R5VV40"/>
<dbReference type="SUPFAM" id="SSF53649">
    <property type="entry name" value="Alkaline phosphatase-like"/>
    <property type="match status" value="1"/>
</dbReference>
<reference evidence="7" key="1">
    <citation type="submission" date="2012-11" db="EMBL/GenBank/DDBJ databases">
        <title>Dependencies among metagenomic species, viruses, plasmids and units of genetic variation.</title>
        <authorList>
            <person name="Nielsen H.B."/>
            <person name="Almeida M."/>
            <person name="Juncker A.S."/>
            <person name="Rasmussen S."/>
            <person name="Li J."/>
            <person name="Sunagawa S."/>
            <person name="Plichta D."/>
            <person name="Gautier L."/>
            <person name="Le Chatelier E."/>
            <person name="Peletier E."/>
            <person name="Bonde I."/>
            <person name="Nielsen T."/>
            <person name="Manichanh C."/>
            <person name="Arumugam M."/>
            <person name="Batto J."/>
            <person name="Santos M.B.Q.D."/>
            <person name="Blom N."/>
            <person name="Borruel N."/>
            <person name="Burgdorf K.S."/>
            <person name="Boumezbeur F."/>
            <person name="Casellas F."/>
            <person name="Dore J."/>
            <person name="Guarner F."/>
            <person name="Hansen T."/>
            <person name="Hildebrand F."/>
            <person name="Kaas R.S."/>
            <person name="Kennedy S."/>
            <person name="Kristiansen K."/>
            <person name="Kultima J.R."/>
            <person name="Leonard P."/>
            <person name="Levenez F."/>
            <person name="Lund O."/>
            <person name="Moumen B."/>
            <person name="Le Paslier D."/>
            <person name="Pons N."/>
            <person name="Pedersen O."/>
            <person name="Prifti E."/>
            <person name="Qin J."/>
            <person name="Raes J."/>
            <person name="Tap J."/>
            <person name="Tims S."/>
            <person name="Ussery D.W."/>
            <person name="Yamada T."/>
            <person name="MetaHit consortium"/>
            <person name="Renault P."/>
            <person name="Sicheritz-Ponten T."/>
            <person name="Bork P."/>
            <person name="Wang J."/>
            <person name="Brunak S."/>
            <person name="Ehrlich S.D."/>
        </authorList>
    </citation>
    <scope>NUCLEOTIDE SEQUENCE [LARGE SCALE GENOMIC DNA]</scope>
</reference>
<comment type="PTM">
    <text evidence="5">The conversion to 3-oxoalanine (also known as C-formylglycine, FGly), of a serine or cysteine residue in prokaryotes and of a cysteine residue in eukaryotes, is critical for catalytic activity.</text>
</comment>
<dbReference type="PANTHER" id="PTHR42693:SF53">
    <property type="entry name" value="ENDO-4-O-SULFATASE"/>
    <property type="match status" value="1"/>
</dbReference>
<dbReference type="Proteomes" id="UP000018372">
    <property type="component" value="Unassembled WGS sequence"/>
</dbReference>
<evidence type="ECO:0000256" key="2">
    <source>
        <dbReference type="ARBA" id="ARBA00022723"/>
    </source>
</evidence>
<sequence length="487" mass="55399">MKLTLLVYTSALGVVLPFSACSRSESKPSRPNLVFIMADQFRGDAMGCMGKEPVQTPNLDRLASEGILFTDAVSSYPVSSPARAMLMTGMYPAANGVTGNCNSQNTPYGVELSEEAVCWSDVLKEEGYRTAYIGKWHLDAPYRPYVDTYNNKGEVAWNEWCPPERRHGFDKWIAYGTYDNHLKPMYWDTKSGREEFYYVNQWGPAYEADRAIEFIRTEGTETDRPFAMVVSMNPPHTGYELVPETYKRLYDSLDVEALAQKLPYIPEKGTPEGDYFRENIRNYYACITGVDEHVGRIIQALKDCGVYDNTLIVFTSDHGVCMGGHGVEGKNVFYEESMRIPMICCWKGKLHPQKSDLPMAFADLYPTLLSLMGMEAQIPASVQTHNWGQLLLNKEIQTPEEAFQPYYYCVPSDSTSGRRGIRTARYTYVTEVEEGQPTNVWLYDRLHDPNQLHNLAESQPALCDSLKRTLSSWLEQTHDPFEKYLKP</sequence>
<evidence type="ECO:0000256" key="1">
    <source>
        <dbReference type="ARBA" id="ARBA00008779"/>
    </source>
</evidence>
<dbReference type="Pfam" id="PF00884">
    <property type="entry name" value="Sulfatase"/>
    <property type="match status" value="1"/>
</dbReference>
<comment type="caution">
    <text evidence="7">The sequence shown here is derived from an EMBL/GenBank/DDBJ whole genome shotgun (WGS) entry which is preliminary data.</text>
</comment>
<dbReference type="PANTHER" id="PTHR42693">
    <property type="entry name" value="ARYLSULFATASE FAMILY MEMBER"/>
    <property type="match status" value="1"/>
</dbReference>
<dbReference type="InterPro" id="IPR017850">
    <property type="entry name" value="Alkaline_phosphatase_core_sf"/>
</dbReference>
<name>R5VV40_9BACT</name>
<evidence type="ECO:0000313" key="8">
    <source>
        <dbReference type="Proteomes" id="UP000018372"/>
    </source>
</evidence>
<keyword evidence="2" id="KW-0479">Metal-binding</keyword>
<dbReference type="PROSITE" id="PS00523">
    <property type="entry name" value="SULFATASE_1"/>
    <property type="match status" value="1"/>
</dbReference>